<proteinExistence type="predicted"/>
<organism evidence="1 2">
    <name type="scientific">Bradyrhizobium japonicum</name>
    <dbReference type="NCBI Taxonomy" id="375"/>
    <lineage>
        <taxon>Bacteria</taxon>
        <taxon>Pseudomonadati</taxon>
        <taxon>Pseudomonadota</taxon>
        <taxon>Alphaproteobacteria</taxon>
        <taxon>Hyphomicrobiales</taxon>
        <taxon>Nitrobacteraceae</taxon>
        <taxon>Bradyrhizobium</taxon>
    </lineage>
</organism>
<reference evidence="1 2" key="1">
    <citation type="submission" date="2016-11" db="EMBL/GenBank/DDBJ databases">
        <title>Complete Genome Sequence of Bradyrhizobium sp. strain J5, an isolated from soybean nodule in Hokkaido.</title>
        <authorList>
            <person name="Kanehara K."/>
        </authorList>
    </citation>
    <scope>NUCLEOTIDE SEQUENCE [LARGE SCALE GENOMIC DNA]</scope>
    <source>
        <strain evidence="1 2">J5</strain>
    </source>
</reference>
<sequence>MFGAFKTAEVSFLTAMVTLLRKFASTRPLHERATQPAFAFTIAQPYEPAAGRRLSSKSKNARG</sequence>
<dbReference type="AlphaFoldDB" id="A0A1L3FN79"/>
<protein>
    <submittedName>
        <fullName evidence="1">Uncharacterized protein</fullName>
    </submittedName>
</protein>
<dbReference type="Proteomes" id="UP000181962">
    <property type="component" value="Chromosome"/>
</dbReference>
<dbReference type="EMBL" id="CP017637">
    <property type="protein sequence ID" value="APG14774.1"/>
    <property type="molecule type" value="Genomic_DNA"/>
</dbReference>
<accession>A0A1L3FN79</accession>
<evidence type="ECO:0000313" key="2">
    <source>
        <dbReference type="Proteomes" id="UP000181962"/>
    </source>
</evidence>
<evidence type="ECO:0000313" key="1">
    <source>
        <dbReference type="EMBL" id="APG14774.1"/>
    </source>
</evidence>
<name>A0A1L3FN79_BRAJP</name>
<gene>
    <name evidence="1" type="ORF">BKD09_41130</name>
</gene>